<comment type="cofactor">
    <cofactor evidence="1">
        <name>Mg(2+)</name>
        <dbReference type="ChEBI" id="CHEBI:18420"/>
    </cofactor>
</comment>
<dbReference type="Proteomes" id="UP000199673">
    <property type="component" value="Unassembled WGS sequence"/>
</dbReference>
<dbReference type="PANTHER" id="PTHR43046">
    <property type="entry name" value="GDP-MANNOSE MANNOSYL HYDROLASE"/>
    <property type="match status" value="1"/>
</dbReference>
<dbReference type="OrthoDB" id="9810648at2"/>
<dbReference type="AlphaFoldDB" id="A0A1I7BFD4"/>
<sequence length="169" mass="19177">MPKDKISKEIEAKFGNQLRSRVNGILIEGEKILMIKHLMGNGKILWSVPGGGMHFGFSAPENLKREFSEETGLNVEVKAYLFVNEYLAAPLHAMEHFFLVEKIGGKLTLGTDPELYPDSQIIEEIKWMSLNEIQSLPNEALHQIFWGIKSLEDLVLLRGYFNFGNNSLK</sequence>
<feature type="domain" description="Nudix hydrolase" evidence="3">
    <location>
        <begin position="17"/>
        <end position="149"/>
    </location>
</feature>
<dbReference type="EMBL" id="FPBF01000003">
    <property type="protein sequence ID" value="SFT85909.1"/>
    <property type="molecule type" value="Genomic_DNA"/>
</dbReference>
<dbReference type="RefSeq" id="WP_091693132.1">
    <property type="nucleotide sequence ID" value="NZ_FPBF01000003.1"/>
</dbReference>
<evidence type="ECO:0000256" key="1">
    <source>
        <dbReference type="ARBA" id="ARBA00001946"/>
    </source>
</evidence>
<dbReference type="Gene3D" id="3.90.79.10">
    <property type="entry name" value="Nucleoside Triphosphate Pyrophosphohydrolase"/>
    <property type="match status" value="1"/>
</dbReference>
<dbReference type="CDD" id="cd18880">
    <property type="entry name" value="NUDIX_ADPRase"/>
    <property type="match status" value="1"/>
</dbReference>
<protein>
    <submittedName>
        <fullName evidence="4">NUDIX domain-containing protein</fullName>
    </submittedName>
</protein>
<accession>A0A1I7BFD4</accession>
<evidence type="ECO:0000313" key="5">
    <source>
        <dbReference type="Proteomes" id="UP000199673"/>
    </source>
</evidence>
<name>A0A1I7BFD4_9BACT</name>
<dbReference type="GO" id="GO:0016787">
    <property type="term" value="F:hydrolase activity"/>
    <property type="evidence" value="ECO:0007669"/>
    <property type="project" value="UniProtKB-KW"/>
</dbReference>
<dbReference type="STRING" id="305507.SAMN04489724_2376"/>
<keyword evidence="2" id="KW-0378">Hydrolase</keyword>
<dbReference type="InterPro" id="IPR015797">
    <property type="entry name" value="NUDIX_hydrolase-like_dom_sf"/>
</dbReference>
<dbReference type="PROSITE" id="PS51462">
    <property type="entry name" value="NUDIX"/>
    <property type="match status" value="1"/>
</dbReference>
<organism evidence="4 5">
    <name type="scientific">Algoriphagus locisalis</name>
    <dbReference type="NCBI Taxonomy" id="305507"/>
    <lineage>
        <taxon>Bacteria</taxon>
        <taxon>Pseudomonadati</taxon>
        <taxon>Bacteroidota</taxon>
        <taxon>Cytophagia</taxon>
        <taxon>Cytophagales</taxon>
        <taxon>Cyclobacteriaceae</taxon>
        <taxon>Algoriphagus</taxon>
    </lineage>
</organism>
<dbReference type="PANTHER" id="PTHR43046:SF16">
    <property type="entry name" value="ADP-RIBOSE PYROPHOSPHATASE YJHB-RELATED"/>
    <property type="match status" value="1"/>
</dbReference>
<dbReference type="InterPro" id="IPR000086">
    <property type="entry name" value="NUDIX_hydrolase_dom"/>
</dbReference>
<dbReference type="Pfam" id="PF00293">
    <property type="entry name" value="NUDIX"/>
    <property type="match status" value="1"/>
</dbReference>
<keyword evidence="5" id="KW-1185">Reference proteome</keyword>
<evidence type="ECO:0000313" key="4">
    <source>
        <dbReference type="EMBL" id="SFT85909.1"/>
    </source>
</evidence>
<evidence type="ECO:0000259" key="3">
    <source>
        <dbReference type="PROSITE" id="PS51462"/>
    </source>
</evidence>
<gene>
    <name evidence="4" type="ORF">SAMN04489724_2376</name>
</gene>
<proteinExistence type="predicted"/>
<reference evidence="5" key="1">
    <citation type="submission" date="2016-10" db="EMBL/GenBank/DDBJ databases">
        <authorList>
            <person name="Varghese N."/>
            <person name="Submissions S."/>
        </authorList>
    </citation>
    <scope>NUCLEOTIDE SEQUENCE [LARGE SCALE GENOMIC DNA]</scope>
    <source>
        <strain evidence="5">DSM 23445</strain>
    </source>
</reference>
<dbReference type="SUPFAM" id="SSF55811">
    <property type="entry name" value="Nudix"/>
    <property type="match status" value="1"/>
</dbReference>
<evidence type="ECO:0000256" key="2">
    <source>
        <dbReference type="ARBA" id="ARBA00022801"/>
    </source>
</evidence>